<dbReference type="EMBL" id="JAFNEN010000655">
    <property type="protein sequence ID" value="KAG8178968.1"/>
    <property type="molecule type" value="Genomic_DNA"/>
</dbReference>
<reference evidence="1 2" key="1">
    <citation type="journal article" date="2022" name="Nat. Ecol. Evol.">
        <title>A masculinizing supergene underlies an exaggerated male reproductive morph in a spider.</title>
        <authorList>
            <person name="Hendrickx F."/>
            <person name="De Corte Z."/>
            <person name="Sonet G."/>
            <person name="Van Belleghem S.M."/>
            <person name="Kostlbacher S."/>
            <person name="Vangestel C."/>
        </authorList>
    </citation>
    <scope>NUCLEOTIDE SEQUENCE [LARGE SCALE GENOMIC DNA]</scope>
    <source>
        <strain evidence="1">W744_W776</strain>
    </source>
</reference>
<dbReference type="InterPro" id="IPR011989">
    <property type="entry name" value="ARM-like"/>
</dbReference>
<keyword evidence="2" id="KW-1185">Reference proteome</keyword>
<organism evidence="1 2">
    <name type="scientific">Oedothorax gibbosus</name>
    <dbReference type="NCBI Taxonomy" id="931172"/>
    <lineage>
        <taxon>Eukaryota</taxon>
        <taxon>Metazoa</taxon>
        <taxon>Ecdysozoa</taxon>
        <taxon>Arthropoda</taxon>
        <taxon>Chelicerata</taxon>
        <taxon>Arachnida</taxon>
        <taxon>Araneae</taxon>
        <taxon>Araneomorphae</taxon>
        <taxon>Entelegynae</taxon>
        <taxon>Araneoidea</taxon>
        <taxon>Linyphiidae</taxon>
        <taxon>Erigoninae</taxon>
        <taxon>Oedothorax</taxon>
    </lineage>
</organism>
<comment type="caution">
    <text evidence="1">The sequence shown here is derived from an EMBL/GenBank/DDBJ whole genome shotgun (WGS) entry which is preliminary data.</text>
</comment>
<evidence type="ECO:0000313" key="2">
    <source>
        <dbReference type="Proteomes" id="UP000827092"/>
    </source>
</evidence>
<dbReference type="InterPro" id="IPR016024">
    <property type="entry name" value="ARM-type_fold"/>
</dbReference>
<protein>
    <submittedName>
        <fullName evidence="1">Uncharacterized protein</fullName>
    </submittedName>
</protein>
<dbReference type="AlphaFoldDB" id="A0AAV6U520"/>
<dbReference type="Proteomes" id="UP000827092">
    <property type="component" value="Unassembled WGS sequence"/>
</dbReference>
<name>A0AAV6U520_9ARAC</name>
<feature type="non-terminal residue" evidence="1">
    <location>
        <position position="122"/>
    </location>
</feature>
<dbReference type="SUPFAM" id="SSF48371">
    <property type="entry name" value="ARM repeat"/>
    <property type="match status" value="1"/>
</dbReference>
<evidence type="ECO:0000313" key="1">
    <source>
        <dbReference type="EMBL" id="KAG8178968.1"/>
    </source>
</evidence>
<dbReference type="Gene3D" id="1.25.10.10">
    <property type="entry name" value="Leucine-rich Repeat Variant"/>
    <property type="match status" value="1"/>
</dbReference>
<accession>A0AAV6U520</accession>
<proteinExistence type="predicted"/>
<sequence>MAMPVSTDFQKFRFLLTNLLSIDNDTRKQAELQYDGMNGNERFFMTLAAVSDDGTSLQEAELAAVLLRRLITTEFNQVFSKLAPDIQNQAKSQILLRIQQDVNPNLKRKISDVAAELVRNSI</sequence>
<gene>
    <name evidence="1" type="ORF">JTE90_012483</name>
</gene>